<protein>
    <recommendedName>
        <fullName evidence="3">Peptide modification target, TIGR04139 family</fullName>
    </recommendedName>
</protein>
<gene>
    <name evidence="1" type="ORF">HMPREF0204_11317</name>
</gene>
<reference evidence="1" key="1">
    <citation type="submission" date="2010-06" db="EMBL/GenBank/DDBJ databases">
        <authorList>
            <person name="Muzny D."/>
            <person name="Qin X."/>
            <person name="Buhay C."/>
            <person name="Dugan-Rocha S."/>
            <person name="Ding Y."/>
            <person name="Chen G."/>
            <person name="Hawes A."/>
            <person name="Holder M."/>
            <person name="Jhangiani S."/>
            <person name="Johnson A."/>
            <person name="Khan Z."/>
            <person name="Li Z."/>
            <person name="Liu W."/>
            <person name="Liu X."/>
            <person name="Perez L."/>
            <person name="Shen H."/>
            <person name="Wang Q."/>
            <person name="Watt J."/>
            <person name="Xi L."/>
            <person name="Xin Y."/>
            <person name="Zhou J."/>
            <person name="Deng J."/>
            <person name="Jiang H."/>
            <person name="Liu Y."/>
            <person name="Qu J."/>
            <person name="Song X.-Z."/>
            <person name="Zhang L."/>
            <person name="Villasana D."/>
            <person name="Johnson A."/>
            <person name="Liu J."/>
            <person name="Liyanage D."/>
            <person name="Lorensuhewa L."/>
            <person name="Robinson T."/>
            <person name="Song A."/>
            <person name="Song B.-B."/>
            <person name="Dinh H."/>
            <person name="Thornton R."/>
            <person name="Coyle M."/>
            <person name="Francisco L."/>
            <person name="Jackson L."/>
            <person name="Javaid M."/>
            <person name="Korchina V."/>
            <person name="Kovar C."/>
            <person name="Mata R."/>
            <person name="Mathew T."/>
            <person name="Ngo R."/>
            <person name="Nguyen L."/>
            <person name="Nguyen N."/>
            <person name="Okwuonu G."/>
            <person name="Ongeri F."/>
            <person name="Pham C."/>
            <person name="Simmons D."/>
            <person name="Wilczek-Boney K."/>
            <person name="Hale W."/>
            <person name="Jakkamsetti A."/>
            <person name="Pham P."/>
            <person name="Ruth R."/>
            <person name="San Lucas F."/>
            <person name="Warren J."/>
            <person name="Zhang J."/>
            <person name="Zhao Z."/>
            <person name="Zhou C."/>
            <person name="Zhu D."/>
            <person name="Lee S."/>
            <person name="Bess C."/>
            <person name="Blankenburg K."/>
            <person name="Forbes L."/>
            <person name="Fu Q."/>
            <person name="Gubbala S."/>
            <person name="Hirani K."/>
            <person name="Jayaseelan J.C."/>
            <person name="Lara F."/>
            <person name="Munidasa M."/>
            <person name="Palculict T."/>
            <person name="Patil S."/>
            <person name="Pu L.-L."/>
            <person name="Saada N."/>
            <person name="Tang L."/>
            <person name="Weissenberger G."/>
            <person name="Zhu Y."/>
            <person name="Hemphill L."/>
            <person name="Shang Y."/>
            <person name="Youmans B."/>
            <person name="Ayvaz T."/>
            <person name="Ross M."/>
            <person name="Santibanez J."/>
            <person name="Aqrawi P."/>
            <person name="Gross S."/>
            <person name="Joshi V."/>
            <person name="Fowler G."/>
            <person name="Nazareth L."/>
            <person name="Reid J."/>
            <person name="Worley K."/>
            <person name="Petrosino J."/>
            <person name="Highlander S."/>
            <person name="Gibbs R."/>
        </authorList>
    </citation>
    <scope>NUCLEOTIDE SEQUENCE [LARGE SCALE GENOMIC DNA]</scope>
    <source>
        <strain evidence="1">ATCC 35910</strain>
    </source>
</reference>
<sequence length="79" mass="9086">MTQMFTQHKKRIKMKKLNGMKGSFSSAENKKLQRKDLKSILGGDDYKYVETDCGSSCYDKETWKDGVRISTLQIDTSLD</sequence>
<proteinExistence type="predicted"/>
<dbReference type="NCBIfam" id="TIGR04139">
    <property type="entry name" value="CxxCx5CxxC_targ"/>
    <property type="match status" value="1"/>
</dbReference>
<accession>A0ABN0AUF8</accession>
<name>A0ABN0AUF8_CHRGE</name>
<comment type="caution">
    <text evidence="1">The sequence shown here is derived from an EMBL/GenBank/DDBJ whole genome shotgun (WGS) entry which is preliminary data.</text>
</comment>
<dbReference type="InterPro" id="IPR026437">
    <property type="entry name" value="CxxCx5CxxC_targ"/>
</dbReference>
<dbReference type="Proteomes" id="UP000002969">
    <property type="component" value="Unassembled WGS sequence"/>
</dbReference>
<evidence type="ECO:0008006" key="3">
    <source>
        <dbReference type="Google" id="ProtNLM"/>
    </source>
</evidence>
<keyword evidence="2" id="KW-1185">Reference proteome</keyword>
<organism evidence="1 2">
    <name type="scientific">Chryseobacterium gleum ATCC 35910</name>
    <dbReference type="NCBI Taxonomy" id="525257"/>
    <lineage>
        <taxon>Bacteria</taxon>
        <taxon>Pseudomonadati</taxon>
        <taxon>Bacteroidota</taxon>
        <taxon>Flavobacteriia</taxon>
        <taxon>Flavobacteriales</taxon>
        <taxon>Weeksellaceae</taxon>
        <taxon>Chryseobacterium group</taxon>
        <taxon>Chryseobacterium</taxon>
    </lineage>
</organism>
<dbReference type="EMBL" id="ACKQ02000004">
    <property type="protein sequence ID" value="EFK36760.1"/>
    <property type="molecule type" value="Genomic_DNA"/>
</dbReference>
<evidence type="ECO:0000313" key="1">
    <source>
        <dbReference type="EMBL" id="EFK36760.1"/>
    </source>
</evidence>
<evidence type="ECO:0000313" key="2">
    <source>
        <dbReference type="Proteomes" id="UP000002969"/>
    </source>
</evidence>